<accession>A0A183DZ69</accession>
<dbReference type="WBParaSite" id="GPUH_0001402501-mRNA-1">
    <property type="protein sequence ID" value="GPUH_0001402501-mRNA-1"/>
    <property type="gene ID" value="GPUH_0001402501"/>
</dbReference>
<sequence length="78" mass="8257">MRLSKVDPVQVPGFDGAATSSLSALTGGKVCRTFEEGDAEPDQITNYLSLGPPNIAAVAVRHEKRAVLMKSVAMNSVR</sequence>
<reference evidence="1 2" key="2">
    <citation type="submission" date="2018-11" db="EMBL/GenBank/DDBJ databases">
        <authorList>
            <consortium name="Pathogen Informatics"/>
        </authorList>
    </citation>
    <scope>NUCLEOTIDE SEQUENCE [LARGE SCALE GENOMIC DNA]</scope>
</reference>
<reference evidence="3" key="1">
    <citation type="submission" date="2016-06" db="UniProtKB">
        <authorList>
            <consortium name="WormBaseParasite"/>
        </authorList>
    </citation>
    <scope>IDENTIFICATION</scope>
</reference>
<keyword evidence="2" id="KW-1185">Reference proteome</keyword>
<evidence type="ECO:0000313" key="1">
    <source>
        <dbReference type="EMBL" id="VDN23400.1"/>
    </source>
</evidence>
<evidence type="ECO:0000313" key="2">
    <source>
        <dbReference type="Proteomes" id="UP000271098"/>
    </source>
</evidence>
<gene>
    <name evidence="1" type="ORF">GPUH_LOCUS14010</name>
</gene>
<protein>
    <submittedName>
        <fullName evidence="3">Kinesin motor domain-containing protein</fullName>
    </submittedName>
</protein>
<organism evidence="3">
    <name type="scientific">Gongylonema pulchrum</name>
    <dbReference type="NCBI Taxonomy" id="637853"/>
    <lineage>
        <taxon>Eukaryota</taxon>
        <taxon>Metazoa</taxon>
        <taxon>Ecdysozoa</taxon>
        <taxon>Nematoda</taxon>
        <taxon>Chromadorea</taxon>
        <taxon>Rhabditida</taxon>
        <taxon>Spirurina</taxon>
        <taxon>Spiruromorpha</taxon>
        <taxon>Spiruroidea</taxon>
        <taxon>Gongylonematidae</taxon>
        <taxon>Gongylonema</taxon>
    </lineage>
</organism>
<dbReference type="AlphaFoldDB" id="A0A183DZ69"/>
<evidence type="ECO:0000313" key="3">
    <source>
        <dbReference type="WBParaSite" id="GPUH_0001402501-mRNA-1"/>
    </source>
</evidence>
<dbReference type="Proteomes" id="UP000271098">
    <property type="component" value="Unassembled WGS sequence"/>
</dbReference>
<name>A0A183DZ69_9BILA</name>
<proteinExistence type="predicted"/>
<dbReference type="EMBL" id="UYRT01080790">
    <property type="protein sequence ID" value="VDN23400.1"/>
    <property type="molecule type" value="Genomic_DNA"/>
</dbReference>